<feature type="coiled-coil region" evidence="7">
    <location>
        <begin position="425"/>
        <end position="510"/>
    </location>
</feature>
<keyword evidence="9" id="KW-1185">Reference proteome</keyword>
<dbReference type="OrthoDB" id="261426at2759"/>
<dbReference type="Gene3D" id="3.20.20.330">
    <property type="entry name" value="Homocysteine-binding-like domain"/>
    <property type="match status" value="1"/>
</dbReference>
<name>A0A6J2JNV0_BOMMA</name>
<feature type="binding site" evidence="6">
    <location>
        <position position="302"/>
    </location>
    <ligand>
        <name>Zn(2+)</name>
        <dbReference type="ChEBI" id="CHEBI:29105"/>
    </ligand>
</feature>
<evidence type="ECO:0000256" key="7">
    <source>
        <dbReference type="SAM" id="Coils"/>
    </source>
</evidence>
<dbReference type="PANTHER" id="PTHR46015">
    <property type="entry name" value="ZGC:172121"/>
    <property type="match status" value="1"/>
</dbReference>
<evidence type="ECO:0000256" key="4">
    <source>
        <dbReference type="ARBA" id="ARBA00022833"/>
    </source>
</evidence>
<sequence>MSNFEVSSKAVFVLDGGFSTQLTCHAGHTADGDPLWSARFLKTHPQDVINTHLDFLRAGSDIIETNTYQASVDGFVKHLNLTVEESYELIKSAVEFAKTARDLYLQECQESNLSGRKPLIAGSVGPYGAYLHDTSEYTGNYADNTTKETIKNWHRTRIQALVEAGVDILAFETIPCQKEAEALVEILKEYPNMKAWLSFSCKNETSLAHGENFQNVAKKCWKSNPDQLIAIGVNCCSPKIVTELFKDINNDQETSIQFITYPNSGETYDHKLGWTESDKCESLHNFVAEWLDLGVRYIGGCCRTNDVDISRIRIETDLWLKKNIFGISVKKKQRNDQIQNLLKENNDLKEQNNKLVLEMDKLKKEFGKMKDDKFSDYLSLMKERDARYALYFENLTLQTKLKDLDGSFCSSNEAYGDPVVLRIALDRCREQLSATQTSLKKMVEEYSNTVPRREYDALESKHDSVLKNLSALEAEVKSLQEAHRKLYASKRSLEEELSEVKERCSELERAGTPRPHWDLCADFIGGGRNRWWQLASGLTSRDTLRVLLKELGPAAESEHLEYFDGLGMDPSIPTYLRYEGKVRNLRLSRREISVIINDIWLGKQQHMSMSMQDYVTKYFEDRYQQASVRAEWAYNLCAGAEQLLDDPQVRLFWGTAHAQLSEHVYWGLRTHWRALRDQLYRHADGRETISIEEFEKVAKATFPLKSEVDIKNLVDVVRKQLKLKINNQLICLDKLFYENEEGFERIELAKELYRQRRLAQDRYIRELVATLGGKQAANKPVTVDALKRAFALLDPAIDHIRMERYIRWAFSDNTSDLNNICAIPLRTLTGRLAAGDIERVGPRYKSIRRTYK</sequence>
<gene>
    <name evidence="10" type="primary">LOC114243801</name>
</gene>
<evidence type="ECO:0000256" key="6">
    <source>
        <dbReference type="PROSITE-ProRule" id="PRU00333"/>
    </source>
</evidence>
<feature type="binding site" evidence="6">
    <location>
        <position position="235"/>
    </location>
    <ligand>
        <name>Zn(2+)</name>
        <dbReference type="ChEBI" id="CHEBI:29105"/>
    </ligand>
</feature>
<dbReference type="PANTHER" id="PTHR46015:SF1">
    <property type="entry name" value="HOMOCYSTEINE S-METHYLTRANSFERASE-LIKE ISOFORM 1"/>
    <property type="match status" value="1"/>
</dbReference>
<comment type="cofactor">
    <cofactor evidence="6">
        <name>Zn(2+)</name>
        <dbReference type="ChEBI" id="CHEBI:29105"/>
    </cofactor>
</comment>
<dbReference type="PROSITE" id="PS50970">
    <property type="entry name" value="HCY"/>
    <property type="match status" value="1"/>
</dbReference>
<reference evidence="10" key="1">
    <citation type="submission" date="2025-08" db="UniProtKB">
        <authorList>
            <consortium name="RefSeq"/>
        </authorList>
    </citation>
    <scope>IDENTIFICATION</scope>
    <source>
        <tissue evidence="10">Silk gland</tissue>
    </source>
</reference>
<evidence type="ECO:0000313" key="10">
    <source>
        <dbReference type="RefSeq" id="XP_028031220.1"/>
    </source>
</evidence>
<evidence type="ECO:0000256" key="5">
    <source>
        <dbReference type="ARBA" id="ARBA00034478"/>
    </source>
</evidence>
<dbReference type="InterPro" id="IPR003726">
    <property type="entry name" value="HCY_dom"/>
</dbReference>
<evidence type="ECO:0000259" key="8">
    <source>
        <dbReference type="PROSITE" id="PS50970"/>
    </source>
</evidence>
<dbReference type="Pfam" id="PF02574">
    <property type="entry name" value="S-methyl_trans"/>
    <property type="match status" value="1"/>
</dbReference>
<dbReference type="FunFam" id="3.20.20.330:FF:000002">
    <property type="entry name" value="Homocysteine S-methyltransferase"/>
    <property type="match status" value="1"/>
</dbReference>
<comment type="pathway">
    <text evidence="5">Amino-acid biosynthesis; L-methionine biosynthesis via de novo pathway.</text>
</comment>
<dbReference type="NCBIfam" id="NF007020">
    <property type="entry name" value="PRK09485.1"/>
    <property type="match status" value="1"/>
</dbReference>
<keyword evidence="3 6" id="KW-0479">Metal-binding</keyword>
<protein>
    <submittedName>
        <fullName evidence="10">Translin-associated factor X-interacting protein 1-like</fullName>
    </submittedName>
</protein>
<dbReference type="KEGG" id="bman:114243801"/>
<proteinExistence type="predicted"/>
<feature type="domain" description="Hcy-binding" evidence="8">
    <location>
        <begin position="1"/>
        <end position="316"/>
    </location>
</feature>
<dbReference type="AlphaFoldDB" id="A0A6J2JNV0"/>
<evidence type="ECO:0000256" key="2">
    <source>
        <dbReference type="ARBA" id="ARBA00022679"/>
    </source>
</evidence>
<feature type="binding site" evidence="6">
    <location>
        <position position="301"/>
    </location>
    <ligand>
        <name>Zn(2+)</name>
        <dbReference type="ChEBI" id="CHEBI:29105"/>
    </ligand>
</feature>
<organism evidence="9 10">
    <name type="scientific">Bombyx mandarina</name>
    <name type="common">Wild silk moth</name>
    <name type="synonym">Wild silkworm</name>
    <dbReference type="NCBI Taxonomy" id="7092"/>
    <lineage>
        <taxon>Eukaryota</taxon>
        <taxon>Metazoa</taxon>
        <taxon>Ecdysozoa</taxon>
        <taxon>Arthropoda</taxon>
        <taxon>Hexapoda</taxon>
        <taxon>Insecta</taxon>
        <taxon>Pterygota</taxon>
        <taxon>Neoptera</taxon>
        <taxon>Endopterygota</taxon>
        <taxon>Lepidoptera</taxon>
        <taxon>Glossata</taxon>
        <taxon>Ditrysia</taxon>
        <taxon>Bombycoidea</taxon>
        <taxon>Bombycidae</taxon>
        <taxon>Bombycinae</taxon>
        <taxon>Bombyx</taxon>
    </lineage>
</organism>
<dbReference type="GO" id="GO:0046872">
    <property type="term" value="F:metal ion binding"/>
    <property type="evidence" value="ECO:0007669"/>
    <property type="project" value="UniProtKB-KW"/>
</dbReference>
<evidence type="ECO:0000313" key="9">
    <source>
        <dbReference type="Proteomes" id="UP000504629"/>
    </source>
</evidence>
<evidence type="ECO:0000256" key="3">
    <source>
        <dbReference type="ARBA" id="ARBA00022723"/>
    </source>
</evidence>
<dbReference type="RefSeq" id="XP_028031220.1">
    <property type="nucleotide sequence ID" value="XM_028175419.1"/>
</dbReference>
<dbReference type="InterPro" id="IPR051486">
    <property type="entry name" value="Hcy_S-methyltransferase"/>
</dbReference>
<dbReference type="InterPro" id="IPR036589">
    <property type="entry name" value="HCY_dom_sf"/>
</dbReference>
<keyword evidence="4 6" id="KW-0862">Zinc</keyword>
<feature type="coiled-coil region" evidence="7">
    <location>
        <begin position="331"/>
        <end position="372"/>
    </location>
</feature>
<dbReference type="GO" id="GO:0009086">
    <property type="term" value="P:methionine biosynthetic process"/>
    <property type="evidence" value="ECO:0007669"/>
    <property type="project" value="TreeGrafter"/>
</dbReference>
<evidence type="ECO:0000256" key="1">
    <source>
        <dbReference type="ARBA" id="ARBA00022603"/>
    </source>
</evidence>
<dbReference type="GO" id="GO:0033528">
    <property type="term" value="P:S-methylmethionine cycle"/>
    <property type="evidence" value="ECO:0007669"/>
    <property type="project" value="TreeGrafter"/>
</dbReference>
<dbReference type="GO" id="GO:0008898">
    <property type="term" value="F:S-adenosylmethionine-homocysteine S-methyltransferase activity"/>
    <property type="evidence" value="ECO:0007669"/>
    <property type="project" value="TreeGrafter"/>
</dbReference>
<accession>A0A6J2JNV0</accession>
<dbReference type="Proteomes" id="UP000504629">
    <property type="component" value="Unplaced"/>
</dbReference>
<keyword evidence="7" id="KW-0175">Coiled coil</keyword>
<dbReference type="GO" id="GO:0032259">
    <property type="term" value="P:methylation"/>
    <property type="evidence" value="ECO:0007669"/>
    <property type="project" value="UniProtKB-KW"/>
</dbReference>
<dbReference type="SUPFAM" id="SSF82282">
    <property type="entry name" value="Homocysteine S-methyltransferase"/>
    <property type="match status" value="1"/>
</dbReference>
<dbReference type="GeneID" id="114243801"/>
<dbReference type="Gene3D" id="1.10.287.1490">
    <property type="match status" value="1"/>
</dbReference>
<keyword evidence="1 6" id="KW-0489">Methyltransferase</keyword>
<keyword evidence="2 6" id="KW-0808">Transferase</keyword>